<dbReference type="Proteomes" id="UP001266305">
    <property type="component" value="Unassembled WGS sequence"/>
</dbReference>
<evidence type="ECO:0000313" key="4">
    <source>
        <dbReference type="EMBL" id="KAK2102301.1"/>
    </source>
</evidence>
<evidence type="ECO:0000259" key="3">
    <source>
        <dbReference type="Pfam" id="PF25408"/>
    </source>
</evidence>
<feature type="domain" description="CortBP2/NAV1-like AAA+ ATPase lid" evidence="3">
    <location>
        <begin position="1"/>
        <end position="34"/>
    </location>
</feature>
<gene>
    <name evidence="4" type="primary">NAV3_2</name>
    <name evidence="4" type="ORF">P7K49_019968</name>
</gene>
<reference evidence="4 5" key="1">
    <citation type="submission" date="2023-05" db="EMBL/GenBank/DDBJ databases">
        <title>B98-5 Cell Line De Novo Hybrid Assembly: An Optical Mapping Approach.</title>
        <authorList>
            <person name="Kananen K."/>
            <person name="Auerbach J.A."/>
            <person name="Kautto E."/>
            <person name="Blachly J.S."/>
        </authorList>
    </citation>
    <scope>NUCLEOTIDE SEQUENCE [LARGE SCALE GENOMIC DNA]</scope>
    <source>
        <strain evidence="4">B95-8</strain>
        <tissue evidence="4">Cell line</tissue>
    </source>
</reference>
<sequence>MDVEGSRVWFMDLWNYSLVPYILEAVREGLQLKVFLGEQEAKQSYLSQSILMDLLARKNLRLEEEAEKQSLMYGKRTPWEDPSKWVLDTYPWSSASLPQESPALLPLRPEDVGYESCTSTKEATTSKHIPQTDTEGDPLMNMLMKLQEAANYSSTQSCDSESTSHHEDILDSSLESTL</sequence>
<accession>A0ABQ9UZ72</accession>
<evidence type="ECO:0000256" key="1">
    <source>
        <dbReference type="ARBA" id="ARBA00023054"/>
    </source>
</evidence>
<dbReference type="PANTHER" id="PTHR12784">
    <property type="entry name" value="STEERIN"/>
    <property type="match status" value="1"/>
</dbReference>
<dbReference type="PANTHER" id="PTHR12784:SF18">
    <property type="entry name" value="NEURON NAVIGATOR 3"/>
    <property type="match status" value="1"/>
</dbReference>
<dbReference type="Pfam" id="PF25408">
    <property type="entry name" value="AAA_lid_NAV1"/>
    <property type="match status" value="2"/>
</dbReference>
<dbReference type="InterPro" id="IPR039041">
    <property type="entry name" value="Nav/unc-53"/>
</dbReference>
<evidence type="ECO:0000256" key="2">
    <source>
        <dbReference type="SAM" id="MobiDB-lite"/>
    </source>
</evidence>
<organism evidence="4 5">
    <name type="scientific">Saguinus oedipus</name>
    <name type="common">Cotton-top tamarin</name>
    <name type="synonym">Oedipomidas oedipus</name>
    <dbReference type="NCBI Taxonomy" id="9490"/>
    <lineage>
        <taxon>Eukaryota</taxon>
        <taxon>Metazoa</taxon>
        <taxon>Chordata</taxon>
        <taxon>Craniata</taxon>
        <taxon>Vertebrata</taxon>
        <taxon>Euteleostomi</taxon>
        <taxon>Mammalia</taxon>
        <taxon>Eutheria</taxon>
        <taxon>Euarchontoglires</taxon>
        <taxon>Primates</taxon>
        <taxon>Haplorrhini</taxon>
        <taxon>Platyrrhini</taxon>
        <taxon>Cebidae</taxon>
        <taxon>Callitrichinae</taxon>
        <taxon>Saguinus</taxon>
    </lineage>
</organism>
<keyword evidence="5" id="KW-1185">Reference proteome</keyword>
<feature type="domain" description="CortBP2/NAV1-like AAA+ ATPase lid" evidence="3">
    <location>
        <begin position="62"/>
        <end position="101"/>
    </location>
</feature>
<dbReference type="EMBL" id="JASSZA010000009">
    <property type="protein sequence ID" value="KAK2102301.1"/>
    <property type="molecule type" value="Genomic_DNA"/>
</dbReference>
<dbReference type="InterPro" id="IPR057568">
    <property type="entry name" value="CortBP2_NAV1-like_AAA_lid"/>
</dbReference>
<feature type="region of interest" description="Disordered" evidence="2">
    <location>
        <begin position="150"/>
        <end position="178"/>
    </location>
</feature>
<keyword evidence="1" id="KW-0175">Coiled coil</keyword>
<comment type="caution">
    <text evidence="4">The sequence shown here is derived from an EMBL/GenBank/DDBJ whole genome shotgun (WGS) entry which is preliminary data.</text>
</comment>
<protein>
    <submittedName>
        <fullName evidence="4">Neuron navigator 3</fullName>
    </submittedName>
</protein>
<name>A0ABQ9UZ72_SAGOE</name>
<evidence type="ECO:0000313" key="5">
    <source>
        <dbReference type="Proteomes" id="UP001266305"/>
    </source>
</evidence>
<proteinExistence type="predicted"/>